<dbReference type="GO" id="GO:0031072">
    <property type="term" value="F:heat shock protein binding"/>
    <property type="evidence" value="ECO:0007669"/>
    <property type="project" value="InterPro"/>
</dbReference>
<evidence type="ECO:0000256" key="10">
    <source>
        <dbReference type="PROSITE-ProRule" id="PRU00546"/>
    </source>
</evidence>
<keyword evidence="4 10" id="KW-0863">Zinc-finger</keyword>
<dbReference type="InterPro" id="IPR036410">
    <property type="entry name" value="HSP_DnaJ_Cys-rich_dom_sf"/>
</dbReference>
<dbReference type="SUPFAM" id="SSF57938">
    <property type="entry name" value="DnaJ/Hsp40 cysteine-rich domain"/>
    <property type="match status" value="1"/>
</dbReference>
<dbReference type="FunFam" id="1.10.287.110:FF:000053">
    <property type="entry name" value="Putative Mitochondrial DnaJ chaperone"/>
    <property type="match status" value="1"/>
</dbReference>
<evidence type="ECO:0000256" key="4">
    <source>
        <dbReference type="ARBA" id="ARBA00022771"/>
    </source>
</evidence>
<dbReference type="Gene3D" id="2.10.230.10">
    <property type="entry name" value="Heat shock protein DnaJ, cysteine-rich domain"/>
    <property type="match status" value="1"/>
</dbReference>
<keyword evidence="7" id="KW-0496">Mitochondrion</keyword>
<evidence type="ECO:0000256" key="7">
    <source>
        <dbReference type="ARBA" id="ARBA00023128"/>
    </source>
</evidence>
<proteinExistence type="inferred from homology"/>
<feature type="domain" description="J" evidence="13">
    <location>
        <begin position="343"/>
        <end position="407"/>
    </location>
</feature>
<reference evidence="15" key="1">
    <citation type="journal article" date="2012" name="PLoS Genet.">
        <title>Comparative analysis of the genomes of two field isolates of the rice blast fungus Magnaporthe oryzae.</title>
        <authorList>
            <person name="Xue M."/>
            <person name="Yang J."/>
            <person name="Li Z."/>
            <person name="Hu S."/>
            <person name="Yao N."/>
            <person name="Dean R.A."/>
            <person name="Zhao W."/>
            <person name="Shen M."/>
            <person name="Zhang H."/>
            <person name="Li C."/>
            <person name="Liu L."/>
            <person name="Cao L."/>
            <person name="Xu X."/>
            <person name="Xing Y."/>
            <person name="Hsiang T."/>
            <person name="Zhang Z."/>
            <person name="Xu J.R."/>
            <person name="Peng Y.L."/>
        </authorList>
    </citation>
    <scope>NUCLEOTIDE SEQUENCE</scope>
    <source>
        <strain evidence="15">Y34</strain>
    </source>
</reference>
<keyword evidence="8" id="KW-0143">Chaperone</keyword>
<feature type="region of interest" description="Disordered" evidence="11">
    <location>
        <begin position="765"/>
        <end position="804"/>
    </location>
</feature>
<dbReference type="SUPFAM" id="SSF49493">
    <property type="entry name" value="HSP40/DnaJ peptide-binding domain"/>
    <property type="match status" value="2"/>
</dbReference>
<evidence type="ECO:0000259" key="14">
    <source>
        <dbReference type="PROSITE" id="PS51188"/>
    </source>
</evidence>
<dbReference type="InterPro" id="IPR008971">
    <property type="entry name" value="HSP40/DnaJ_pept-bd"/>
</dbReference>
<dbReference type="PRINTS" id="PR00625">
    <property type="entry name" value="JDOMAIN"/>
</dbReference>
<dbReference type="GO" id="GO:0008270">
    <property type="term" value="F:zinc ion binding"/>
    <property type="evidence" value="ECO:0007669"/>
    <property type="project" value="UniProtKB-KW"/>
</dbReference>
<dbReference type="Pfam" id="PF00684">
    <property type="entry name" value="DnaJ_CXXCXGXG"/>
    <property type="match status" value="1"/>
</dbReference>
<feature type="chain" id="PRO_5041643718" description="DnaJ homolog 1, mitochondrial" evidence="12">
    <location>
        <begin position="19"/>
        <end position="804"/>
    </location>
</feature>
<sequence length="804" mass="86491">MFLQYLAATAALVTVCTAVPYPREDDMPSSVAVRMSPEHRSSIELVFGNSTGGTQNDGLVGASFYEGVFEHYVQTREAQGPWTHVGIELDMTIKNKAQRCIAYNEDDEPISVQVKDKNETMIPDGIWKMSKPSLIMRFACDNKYGSTPDSKFNLTSTATVTFSDEKGTKKMERKFEDYPANDPFTMPLRGAKTVGPWAQVEMKVADAHKDKWICVALDKDGKTIEVSRGAETTTEQVFWDDGKGPWKFKKESEVHRLNCSPDDFVPQPKQPEDLQAFLQKQLSLRGSCPESRYVGSAKFLAAPMNKRGRTRFPYLPVDGLLDLLHVSVKAFHATSRSLAAHKDPYKVLGVDKTASASDIKKAYYGLAKKFHPDTNKDPTAKEKFGEIQSAYEILSDATKRQQYDQFGAAGFDPNQGGGDPFGGGNPFGGGHPFSGFGGQGGFGSHINMEDLFSAFTGQKGPFGGGGRGGRGGRNPFGPQTVVGDNIEVQASISFAEAAKGTSKTVTINPLVSCKTCKGSGLKAGAQRTTCKTCQGTGARVHTINGGFQISSTCTKCSGTGSVTPRGSDCGTCHGDGVTRERTTIKVDIPGGVEDGMRLRVDGEGDAAATGGADPESVRSVRGDLFLLVRVQADPKYKRTGSDIVYTATIPLTTAILGGEVKIPTLDGDVNVKVATGTNTGDIITLSGMGMKKLGSRYAGKGDLRVEFKVAMPKYLSANQRTIVEMLAEDMGDKTAKRIMNFKMPSSTNDADSHQNEGFLKSIWHNLTNHPGHRKPEGSSEAPSGESNKSSEKDEPKKQSGSGSG</sequence>
<evidence type="ECO:0000256" key="9">
    <source>
        <dbReference type="ARBA" id="ARBA00072890"/>
    </source>
</evidence>
<dbReference type="EMBL" id="JH793066">
    <property type="protein sequence ID" value="ELQ37674.1"/>
    <property type="molecule type" value="Genomic_DNA"/>
</dbReference>
<gene>
    <name evidence="15" type="ORF">OOU_Y34scaffold00584g7</name>
</gene>
<dbReference type="PROSITE" id="PS50076">
    <property type="entry name" value="DNAJ_2"/>
    <property type="match status" value="1"/>
</dbReference>
<dbReference type="AlphaFoldDB" id="A0AA97NWG7"/>
<keyword evidence="6" id="KW-0809">Transit peptide</keyword>
<dbReference type="InterPro" id="IPR012724">
    <property type="entry name" value="DnaJ"/>
</dbReference>
<dbReference type="InterPro" id="IPR001305">
    <property type="entry name" value="HSP_DnaJ_Cys-rich_dom"/>
</dbReference>
<feature type="signal peptide" evidence="12">
    <location>
        <begin position="1"/>
        <end position="18"/>
    </location>
</feature>
<keyword evidence="12" id="KW-0732">Signal</keyword>
<evidence type="ECO:0000256" key="2">
    <source>
        <dbReference type="ARBA" id="ARBA00022723"/>
    </source>
</evidence>
<dbReference type="InterPro" id="IPR002939">
    <property type="entry name" value="DnaJ_C"/>
</dbReference>
<dbReference type="CDD" id="cd10747">
    <property type="entry name" value="DnaJ_C"/>
    <property type="match status" value="1"/>
</dbReference>
<evidence type="ECO:0000259" key="13">
    <source>
        <dbReference type="PROSITE" id="PS50076"/>
    </source>
</evidence>
<dbReference type="InterPro" id="IPR001623">
    <property type="entry name" value="DnaJ_domain"/>
</dbReference>
<dbReference type="FunFam" id="2.10.230.10:FF:000001">
    <property type="entry name" value="DnaJ subfamily A member 2"/>
    <property type="match status" value="1"/>
</dbReference>
<evidence type="ECO:0000256" key="5">
    <source>
        <dbReference type="ARBA" id="ARBA00022833"/>
    </source>
</evidence>
<accession>A0AA97NWG7</accession>
<evidence type="ECO:0000256" key="8">
    <source>
        <dbReference type="ARBA" id="ARBA00023186"/>
    </source>
</evidence>
<keyword evidence="3" id="KW-0677">Repeat</keyword>
<dbReference type="GO" id="GO:0042026">
    <property type="term" value="P:protein refolding"/>
    <property type="evidence" value="ECO:0007669"/>
    <property type="project" value="TreeGrafter"/>
</dbReference>
<protein>
    <recommendedName>
        <fullName evidence="9">DnaJ homolog 1, mitochondrial</fullName>
    </recommendedName>
</protein>
<evidence type="ECO:0000256" key="6">
    <source>
        <dbReference type="ARBA" id="ARBA00022946"/>
    </source>
</evidence>
<feature type="domain" description="CR-type" evidence="14">
    <location>
        <begin position="500"/>
        <end position="581"/>
    </location>
</feature>
<evidence type="ECO:0000256" key="11">
    <source>
        <dbReference type="SAM" id="MobiDB-lite"/>
    </source>
</evidence>
<feature type="region of interest" description="Disordered" evidence="11">
    <location>
        <begin position="413"/>
        <end position="432"/>
    </location>
</feature>
<dbReference type="Gene3D" id="1.10.287.110">
    <property type="entry name" value="DnaJ domain"/>
    <property type="match status" value="1"/>
</dbReference>
<dbReference type="SMART" id="SM00271">
    <property type="entry name" value="DnaJ"/>
    <property type="match status" value="1"/>
</dbReference>
<keyword evidence="5 10" id="KW-0862">Zinc</keyword>
<organism evidence="15">
    <name type="scientific">Pyricularia oryzae (strain Y34)</name>
    <name type="common">Rice blast fungus</name>
    <name type="synonym">Magnaporthe oryzae</name>
    <dbReference type="NCBI Taxonomy" id="1143189"/>
    <lineage>
        <taxon>Eukaryota</taxon>
        <taxon>Fungi</taxon>
        <taxon>Dikarya</taxon>
        <taxon>Ascomycota</taxon>
        <taxon>Pezizomycotina</taxon>
        <taxon>Sordariomycetes</taxon>
        <taxon>Sordariomycetidae</taxon>
        <taxon>Magnaporthales</taxon>
        <taxon>Pyriculariaceae</taxon>
        <taxon>Pyricularia</taxon>
    </lineage>
</organism>
<evidence type="ECO:0000256" key="12">
    <source>
        <dbReference type="SAM" id="SignalP"/>
    </source>
</evidence>
<dbReference type="FunFam" id="2.60.260.20:FF:000005">
    <property type="entry name" value="Chaperone protein dnaJ 1, mitochondrial"/>
    <property type="match status" value="1"/>
</dbReference>
<dbReference type="Pfam" id="PF00226">
    <property type="entry name" value="DnaJ"/>
    <property type="match status" value="1"/>
</dbReference>
<dbReference type="PROSITE" id="PS51188">
    <property type="entry name" value="ZF_CR"/>
    <property type="match status" value="1"/>
</dbReference>
<feature type="compositionally biased region" description="Gly residues" evidence="11">
    <location>
        <begin position="415"/>
        <end position="432"/>
    </location>
</feature>
<dbReference type="HAMAP" id="MF_01152">
    <property type="entry name" value="DnaJ"/>
    <property type="match status" value="1"/>
</dbReference>
<evidence type="ECO:0000313" key="15">
    <source>
        <dbReference type="EMBL" id="ELQ37674.1"/>
    </source>
</evidence>
<dbReference type="PANTHER" id="PTHR43096">
    <property type="entry name" value="DNAJ HOMOLOG 1, MITOCHONDRIAL-RELATED"/>
    <property type="match status" value="1"/>
</dbReference>
<dbReference type="CDD" id="cd10719">
    <property type="entry name" value="DnaJ_zf"/>
    <property type="match status" value="1"/>
</dbReference>
<dbReference type="InterPro" id="IPR036869">
    <property type="entry name" value="J_dom_sf"/>
</dbReference>
<keyword evidence="2 10" id="KW-0479">Metal-binding</keyword>
<dbReference type="Gene3D" id="2.60.260.20">
    <property type="entry name" value="Urease metallochaperone UreE, N-terminal domain"/>
    <property type="match status" value="2"/>
</dbReference>
<dbReference type="GO" id="GO:0005739">
    <property type="term" value="C:mitochondrion"/>
    <property type="evidence" value="ECO:0007669"/>
    <property type="project" value="UniProtKB-SubCell"/>
</dbReference>
<evidence type="ECO:0000256" key="3">
    <source>
        <dbReference type="ARBA" id="ARBA00022737"/>
    </source>
</evidence>
<dbReference type="CDD" id="cd06257">
    <property type="entry name" value="DnaJ"/>
    <property type="match status" value="1"/>
</dbReference>
<feature type="zinc finger region" description="CR-type" evidence="10">
    <location>
        <begin position="500"/>
        <end position="581"/>
    </location>
</feature>
<evidence type="ECO:0000256" key="1">
    <source>
        <dbReference type="ARBA" id="ARBA00004173"/>
    </source>
</evidence>
<comment type="subcellular location">
    <subcellularLocation>
        <location evidence="1">Mitochondrion</location>
    </subcellularLocation>
</comment>
<dbReference type="GO" id="GO:0051082">
    <property type="term" value="F:unfolded protein binding"/>
    <property type="evidence" value="ECO:0007669"/>
    <property type="project" value="InterPro"/>
</dbReference>
<dbReference type="SUPFAM" id="SSF46565">
    <property type="entry name" value="Chaperone J-domain"/>
    <property type="match status" value="1"/>
</dbReference>
<dbReference type="Proteomes" id="UP000011086">
    <property type="component" value="Unassembled WGS sequence"/>
</dbReference>
<dbReference type="Pfam" id="PF01556">
    <property type="entry name" value="DnaJ_C"/>
    <property type="match status" value="1"/>
</dbReference>
<dbReference type="GO" id="GO:0009408">
    <property type="term" value="P:response to heat"/>
    <property type="evidence" value="ECO:0007669"/>
    <property type="project" value="InterPro"/>
</dbReference>
<name>A0AA97NWG7_PYRO3</name>
<feature type="compositionally biased region" description="Basic and acidic residues" evidence="11">
    <location>
        <begin position="788"/>
        <end position="797"/>
    </location>
</feature>
<dbReference type="GO" id="GO:0005524">
    <property type="term" value="F:ATP binding"/>
    <property type="evidence" value="ECO:0007669"/>
    <property type="project" value="InterPro"/>
</dbReference>
<dbReference type="PANTHER" id="PTHR43096:SF52">
    <property type="entry name" value="DNAJ HOMOLOG 1, MITOCHONDRIAL-RELATED"/>
    <property type="match status" value="1"/>
</dbReference>